<sequence length="588" mass="64799">MKDNDTFGWLSTSHRKKLVLMIAAILMVCILECVRLGVIMTVKSEYYMQKADELHQRERRIKAKRGRILDRNGEILAANEVVCTVSVIHSQIEDEDKVIKVLAGELDMDVEEVTKKVKKVSSMEYIKTNVAKDIGDAIREYDLPGVKIDEDYKRVYPYNELASKVLGFTGADNQGILGLEAKYDTYLSGTNGQILTLSDAGGIEIKGSREDRILPVDGQDLYTTLDVNIQKYATQLAWETMVKKEAKQVSIIVMRPDNGEILAMANVPEYNLNSPYELNYEPDEEETQKDKMDLLNNMWRNFCINDTYEPGSIFKTVTATAALETGVVGLNDSFTCSGATVVSDRRIRCHKTTGHGTQDFTHTVYNSCNPAFVEWGRRVGTDNMYLYMGKLGLLAKTGIDLSGEAGTIIHKQENVGAVELATMSFGQSFQITPVQMLRAVSAIVNGGRLVTPHFGLYTGSSDGSVVNEFAYSTQDEAISSQTSETMKKILEGVVSEGGGTKAYIDGYSIGGKTATSQKLPRGSGKYISSFIGFAPADNPQVIAMCLIDEPTGVYYGGTIAAPVVKTLYENILPYIGIERSVQLEKNDD</sequence>
<dbReference type="SUPFAM" id="SSF56601">
    <property type="entry name" value="beta-lactamase/transpeptidase-like"/>
    <property type="match status" value="1"/>
</dbReference>
<dbReference type="SUPFAM" id="SSF56519">
    <property type="entry name" value="Penicillin binding protein dimerisation domain"/>
    <property type="match status" value="1"/>
</dbReference>
<dbReference type="PANTHER" id="PTHR30627:SF1">
    <property type="entry name" value="PEPTIDOGLYCAN D,D-TRANSPEPTIDASE FTSI"/>
    <property type="match status" value="1"/>
</dbReference>
<evidence type="ECO:0000313" key="8">
    <source>
        <dbReference type="Proteomes" id="UP000001476"/>
    </source>
</evidence>
<dbReference type="AlphaFoldDB" id="C4Z533"/>
<evidence type="ECO:0000313" key="7">
    <source>
        <dbReference type="EMBL" id="ACR71737.1"/>
    </source>
</evidence>
<comment type="subcellular location">
    <subcellularLocation>
        <location evidence="1">Membrane</location>
    </subcellularLocation>
</comment>
<dbReference type="STRING" id="515620.EUBELI_00729"/>
<dbReference type="Proteomes" id="UP000001476">
    <property type="component" value="Chromosome"/>
</dbReference>
<evidence type="ECO:0000259" key="5">
    <source>
        <dbReference type="Pfam" id="PF00905"/>
    </source>
</evidence>
<keyword evidence="3 4" id="KW-0472">Membrane</keyword>
<evidence type="ECO:0000259" key="6">
    <source>
        <dbReference type="Pfam" id="PF03717"/>
    </source>
</evidence>
<dbReference type="KEGG" id="eel:EUBELI_00729"/>
<gene>
    <name evidence="7" type="ordered locus">EUBELI_00729</name>
</gene>
<keyword evidence="7" id="KW-0808">Transferase</keyword>
<dbReference type="Gene3D" id="3.90.1310.10">
    <property type="entry name" value="Penicillin-binding protein 2a (Domain 2)"/>
    <property type="match status" value="1"/>
</dbReference>
<evidence type="ECO:0000256" key="4">
    <source>
        <dbReference type="SAM" id="Phobius"/>
    </source>
</evidence>
<evidence type="ECO:0000256" key="2">
    <source>
        <dbReference type="ARBA" id="ARBA00007171"/>
    </source>
</evidence>
<accession>C4Z533</accession>
<dbReference type="eggNOG" id="COG0768">
    <property type="taxonomic scope" value="Bacteria"/>
</dbReference>
<keyword evidence="4" id="KW-0812">Transmembrane</keyword>
<evidence type="ECO:0000256" key="3">
    <source>
        <dbReference type="ARBA" id="ARBA00023136"/>
    </source>
</evidence>
<dbReference type="GO" id="GO:0008658">
    <property type="term" value="F:penicillin binding"/>
    <property type="evidence" value="ECO:0007669"/>
    <property type="project" value="InterPro"/>
</dbReference>
<feature type="domain" description="Penicillin-binding protein transpeptidase" evidence="5">
    <location>
        <begin position="250"/>
        <end position="568"/>
    </location>
</feature>
<evidence type="ECO:0000256" key="1">
    <source>
        <dbReference type="ARBA" id="ARBA00004370"/>
    </source>
</evidence>
<feature type="transmembrane region" description="Helical" evidence="4">
    <location>
        <begin position="20"/>
        <end position="42"/>
    </location>
</feature>
<dbReference type="Gene3D" id="3.40.710.10">
    <property type="entry name" value="DD-peptidase/beta-lactamase superfamily"/>
    <property type="match status" value="1"/>
</dbReference>
<proteinExistence type="inferred from homology"/>
<reference evidence="7 8" key="1">
    <citation type="journal article" date="2009" name="Proc. Natl. Acad. Sci. U.S.A.">
        <title>Characterizing a model human gut microbiota composed of members of its two dominant bacterial phyla.</title>
        <authorList>
            <person name="Mahowald M.A."/>
            <person name="Rey F.E."/>
            <person name="Seedorf H."/>
            <person name="Turnbaugh P.J."/>
            <person name="Fulton R.S."/>
            <person name="Wollam A."/>
            <person name="Shah N."/>
            <person name="Wang C."/>
            <person name="Magrini V."/>
            <person name="Wilson R.K."/>
            <person name="Cantarel B.L."/>
            <person name="Coutinho P.M."/>
            <person name="Henrissat B."/>
            <person name="Crock L.W."/>
            <person name="Russell A."/>
            <person name="Verberkmoes N.C."/>
            <person name="Hettich R.L."/>
            <person name="Gordon J.I."/>
        </authorList>
    </citation>
    <scope>NUCLEOTIDE SEQUENCE [LARGE SCALE GENOMIC DNA]</scope>
    <source>
        <strain evidence="8">ATCC 27750 / DSM 3376 / VPI C15-48 / C15-B4</strain>
    </source>
</reference>
<dbReference type="GO" id="GO:0071555">
    <property type="term" value="P:cell wall organization"/>
    <property type="evidence" value="ECO:0007669"/>
    <property type="project" value="TreeGrafter"/>
</dbReference>
<keyword evidence="4" id="KW-1133">Transmembrane helix</keyword>
<dbReference type="RefSeq" id="WP_012738973.1">
    <property type="nucleotide sequence ID" value="NC_012778.1"/>
</dbReference>
<organism evidence="7 8">
    <name type="scientific">Lachnospira eligens (strain ATCC 27750 / DSM 3376 / VPI C15-48 / C15-B4)</name>
    <name type="common">Eubacterium eligens</name>
    <dbReference type="NCBI Taxonomy" id="515620"/>
    <lineage>
        <taxon>Bacteria</taxon>
        <taxon>Bacillati</taxon>
        <taxon>Bacillota</taxon>
        <taxon>Clostridia</taxon>
        <taxon>Lachnospirales</taxon>
        <taxon>Lachnospiraceae</taxon>
        <taxon>Lachnospira</taxon>
    </lineage>
</organism>
<comment type="similarity">
    <text evidence="2">Belongs to the transpeptidase family.</text>
</comment>
<dbReference type="GO" id="GO:0005886">
    <property type="term" value="C:plasma membrane"/>
    <property type="evidence" value="ECO:0007669"/>
    <property type="project" value="TreeGrafter"/>
</dbReference>
<dbReference type="GO" id="GO:0016740">
    <property type="term" value="F:transferase activity"/>
    <property type="evidence" value="ECO:0007669"/>
    <property type="project" value="UniProtKB-KW"/>
</dbReference>
<protein>
    <submittedName>
        <fullName evidence="7">Peptidoglycan glycosyltransferase</fullName>
    </submittedName>
</protein>
<dbReference type="InterPro" id="IPR036138">
    <property type="entry name" value="PBP_dimer_sf"/>
</dbReference>
<dbReference type="InterPro" id="IPR005311">
    <property type="entry name" value="PBP_dimer"/>
</dbReference>
<feature type="domain" description="Penicillin-binding protein dimerisation" evidence="6">
    <location>
        <begin position="61"/>
        <end position="206"/>
    </location>
</feature>
<dbReference type="PANTHER" id="PTHR30627">
    <property type="entry name" value="PEPTIDOGLYCAN D,D-TRANSPEPTIDASE"/>
    <property type="match status" value="1"/>
</dbReference>
<dbReference type="InterPro" id="IPR001460">
    <property type="entry name" value="PCN-bd_Tpept"/>
</dbReference>
<dbReference type="HOGENOM" id="CLU_009289_6_0_9"/>
<dbReference type="InterPro" id="IPR050515">
    <property type="entry name" value="Beta-lactam/transpept"/>
</dbReference>
<name>C4Z533_LACE2</name>
<dbReference type="Pfam" id="PF00905">
    <property type="entry name" value="Transpeptidase"/>
    <property type="match status" value="1"/>
</dbReference>
<dbReference type="EMBL" id="CP001104">
    <property type="protein sequence ID" value="ACR71737.1"/>
    <property type="molecule type" value="Genomic_DNA"/>
</dbReference>
<dbReference type="InterPro" id="IPR012338">
    <property type="entry name" value="Beta-lactam/transpept-like"/>
</dbReference>
<dbReference type="GeneID" id="41355473"/>
<keyword evidence="8" id="KW-1185">Reference proteome</keyword>
<dbReference type="Pfam" id="PF03717">
    <property type="entry name" value="PBP_dimer"/>
    <property type="match status" value="1"/>
</dbReference>